<protein>
    <submittedName>
        <fullName evidence="3">Uncharacterized protein</fullName>
    </submittedName>
</protein>
<feature type="region of interest" description="Disordered" evidence="1">
    <location>
        <begin position="16"/>
        <end position="47"/>
    </location>
</feature>
<accession>A0ABY8BIM5</accession>
<keyword evidence="4" id="KW-1185">Reference proteome</keyword>
<evidence type="ECO:0000256" key="2">
    <source>
        <dbReference type="SAM" id="SignalP"/>
    </source>
</evidence>
<dbReference type="PROSITE" id="PS51257">
    <property type="entry name" value="PROKAR_LIPOPROTEIN"/>
    <property type="match status" value="1"/>
</dbReference>
<keyword evidence="2" id="KW-0732">Signal</keyword>
<evidence type="ECO:0000313" key="4">
    <source>
        <dbReference type="Proteomes" id="UP001216510"/>
    </source>
</evidence>
<organism evidence="3 4">
    <name type="scientific">Pseudoduganella chitinolytica</name>
    <dbReference type="NCBI Taxonomy" id="34070"/>
    <lineage>
        <taxon>Bacteria</taxon>
        <taxon>Pseudomonadati</taxon>
        <taxon>Pseudomonadota</taxon>
        <taxon>Betaproteobacteria</taxon>
        <taxon>Burkholderiales</taxon>
        <taxon>Oxalobacteraceae</taxon>
        <taxon>Telluria group</taxon>
        <taxon>Pseudoduganella</taxon>
    </lineage>
</organism>
<evidence type="ECO:0000256" key="1">
    <source>
        <dbReference type="SAM" id="MobiDB-lite"/>
    </source>
</evidence>
<dbReference type="RefSeq" id="WP_277416898.1">
    <property type="nucleotide sequence ID" value="NZ_CP119083.1"/>
</dbReference>
<reference evidence="3 4" key="1">
    <citation type="submission" date="2023-02" db="EMBL/GenBank/DDBJ databases">
        <title>Gemone sequence of Telluria chitinolytica ACM 3522T.</title>
        <authorList>
            <person name="Frediansyah A."/>
            <person name="Miess H."/>
            <person name="Gross H."/>
        </authorList>
    </citation>
    <scope>NUCLEOTIDE SEQUENCE [LARGE SCALE GENOMIC DNA]</scope>
    <source>
        <strain evidence="3 4">ACM 3522</strain>
    </source>
</reference>
<sequence>MGLRLLLLPLAVAGCADSAQSGPSSTKENTAMSDTPSASRKAPPQVEPVVHAGVRYEQDMQSGKHGGDQPGGYLVAIDPASGERLWMLKVYQVPTQSDAPFQPGRYFRSMKLAADGAHLEIENEVGGKYLVDLAGRQAEWVSGPDSVHQHARR</sequence>
<name>A0ABY8BIM5_9BURK</name>
<dbReference type="EMBL" id="CP119083">
    <property type="protein sequence ID" value="WEF34219.1"/>
    <property type="molecule type" value="Genomic_DNA"/>
</dbReference>
<evidence type="ECO:0000313" key="3">
    <source>
        <dbReference type="EMBL" id="WEF34219.1"/>
    </source>
</evidence>
<proteinExistence type="predicted"/>
<feature type="chain" id="PRO_5046330267" evidence="2">
    <location>
        <begin position="22"/>
        <end position="153"/>
    </location>
</feature>
<gene>
    <name evidence="3" type="ORF">PX653_05465</name>
</gene>
<dbReference type="Proteomes" id="UP001216510">
    <property type="component" value="Chromosome"/>
</dbReference>
<feature type="signal peptide" evidence="2">
    <location>
        <begin position="1"/>
        <end position="21"/>
    </location>
</feature>
<feature type="compositionally biased region" description="Polar residues" evidence="1">
    <location>
        <begin position="18"/>
        <end position="38"/>
    </location>
</feature>